<dbReference type="AlphaFoldDB" id="A0A512BSG5"/>
<gene>
    <name evidence="1" type="ORF">MAE02_25870</name>
</gene>
<evidence type="ECO:0000313" key="2">
    <source>
        <dbReference type="Proteomes" id="UP000321085"/>
    </source>
</evidence>
<comment type="caution">
    <text evidence="1">The sequence shown here is derived from an EMBL/GenBank/DDBJ whole genome shotgun (WGS) entry which is preliminary data.</text>
</comment>
<protein>
    <submittedName>
        <fullName evidence="1">Uncharacterized protein</fullName>
    </submittedName>
</protein>
<accession>A0A512BSG5</accession>
<proteinExistence type="predicted"/>
<reference evidence="1 2" key="1">
    <citation type="submission" date="2019-07" db="EMBL/GenBank/DDBJ databases">
        <title>Whole genome shotgun sequence of Microvirga aerophila NBRC 106136.</title>
        <authorList>
            <person name="Hosoyama A."/>
            <person name="Uohara A."/>
            <person name="Ohji S."/>
            <person name="Ichikawa N."/>
        </authorList>
    </citation>
    <scope>NUCLEOTIDE SEQUENCE [LARGE SCALE GENOMIC DNA]</scope>
    <source>
        <strain evidence="1 2">NBRC 106136</strain>
    </source>
</reference>
<sequence length="123" mass="13135">MGFFDNHRDTLNQPLQAVRSRGYWSAYPEIPSGKIYGETAKAANEPLIDKASEAFASAGVALSVDLKGGVFVNQSARFSDYHATGTNLTEAACFTGAAFVADRFHIATACRPLVASPVAQHVQ</sequence>
<keyword evidence="2" id="KW-1185">Reference proteome</keyword>
<organism evidence="1 2">
    <name type="scientific">Microvirga aerophila</name>
    <dbReference type="NCBI Taxonomy" id="670291"/>
    <lineage>
        <taxon>Bacteria</taxon>
        <taxon>Pseudomonadati</taxon>
        <taxon>Pseudomonadota</taxon>
        <taxon>Alphaproteobacteria</taxon>
        <taxon>Hyphomicrobiales</taxon>
        <taxon>Methylobacteriaceae</taxon>
        <taxon>Microvirga</taxon>
    </lineage>
</organism>
<dbReference type="Proteomes" id="UP000321085">
    <property type="component" value="Unassembled WGS sequence"/>
</dbReference>
<name>A0A512BSG5_9HYPH</name>
<dbReference type="EMBL" id="BJYU01000031">
    <property type="protein sequence ID" value="GEO14891.1"/>
    <property type="molecule type" value="Genomic_DNA"/>
</dbReference>
<evidence type="ECO:0000313" key="1">
    <source>
        <dbReference type="EMBL" id="GEO14891.1"/>
    </source>
</evidence>